<feature type="domain" description="PTS EIIB type-4" evidence="8">
    <location>
        <begin position="1"/>
        <end position="159"/>
    </location>
</feature>
<evidence type="ECO:0000313" key="9">
    <source>
        <dbReference type="EMBL" id="MBO0454900.1"/>
    </source>
</evidence>
<comment type="subcellular location">
    <subcellularLocation>
        <location evidence="1">Cytoplasm</location>
    </subcellularLocation>
</comment>
<protein>
    <submittedName>
        <fullName evidence="9">PTS sugar transporter subunit IIB</fullName>
    </submittedName>
</protein>
<dbReference type="RefSeq" id="WP_207110626.1">
    <property type="nucleotide sequence ID" value="NZ_JAFLVR010000077.1"/>
</dbReference>
<evidence type="ECO:0000256" key="3">
    <source>
        <dbReference type="ARBA" id="ARBA00022490"/>
    </source>
</evidence>
<dbReference type="EMBL" id="JAFLVR010000077">
    <property type="protein sequence ID" value="MBO0454900.1"/>
    <property type="molecule type" value="Genomic_DNA"/>
</dbReference>
<dbReference type="Pfam" id="PF03830">
    <property type="entry name" value="PTSIIB_sorb"/>
    <property type="match status" value="1"/>
</dbReference>
<proteinExistence type="predicted"/>
<evidence type="ECO:0000256" key="2">
    <source>
        <dbReference type="ARBA" id="ARBA00022448"/>
    </source>
</evidence>
<keyword evidence="5" id="KW-0808">Transferase</keyword>
<dbReference type="InterPro" id="IPR004720">
    <property type="entry name" value="PTS_IIB_sorbose-sp"/>
</dbReference>
<evidence type="ECO:0000256" key="6">
    <source>
        <dbReference type="ARBA" id="ARBA00022683"/>
    </source>
</evidence>
<dbReference type="PROSITE" id="PS51101">
    <property type="entry name" value="PTS_EIIB_TYPE_4"/>
    <property type="match status" value="1"/>
</dbReference>
<sequence length="159" mass="18194">MMENIVMCRIDFRLIHGQVITKWLRYYPAKKVVIVDNLLSEDDFMAEIYKMAAPQGLILEILNEQEVESYLAQNEETIFLLFKDISTGHRFVKKGHVLREMVVGGVPSEAGRKLVFSGVYLDQADFERLVEVEQMGTQVSFSSTPDDKSLKLASIKDLF</sequence>
<comment type="caution">
    <text evidence="9">The sequence shown here is derived from an EMBL/GenBank/DDBJ whole genome shotgun (WGS) entry which is preliminary data.</text>
</comment>
<dbReference type="Proteomes" id="UP000664495">
    <property type="component" value="Unassembled WGS sequence"/>
</dbReference>
<keyword evidence="2" id="KW-0813">Transport</keyword>
<dbReference type="Gene3D" id="3.40.35.10">
    <property type="entry name" value="Phosphotransferase system, sorbose subfamily IIB component"/>
    <property type="match status" value="1"/>
</dbReference>
<keyword evidence="3" id="KW-0963">Cytoplasm</keyword>
<keyword evidence="4 9" id="KW-0762">Sugar transport</keyword>
<evidence type="ECO:0000256" key="7">
    <source>
        <dbReference type="ARBA" id="ARBA00022777"/>
    </source>
</evidence>
<evidence type="ECO:0000259" key="8">
    <source>
        <dbReference type="PROSITE" id="PS51101"/>
    </source>
</evidence>
<keyword evidence="6" id="KW-0598">Phosphotransferase system</keyword>
<dbReference type="InterPro" id="IPR036667">
    <property type="entry name" value="PTS_IIB_sorbose-sp_sf"/>
</dbReference>
<evidence type="ECO:0000256" key="4">
    <source>
        <dbReference type="ARBA" id="ARBA00022597"/>
    </source>
</evidence>
<evidence type="ECO:0000256" key="5">
    <source>
        <dbReference type="ARBA" id="ARBA00022679"/>
    </source>
</evidence>
<name>A0ABS3HN82_9ENTE</name>
<evidence type="ECO:0000313" key="10">
    <source>
        <dbReference type="Proteomes" id="UP000664495"/>
    </source>
</evidence>
<keyword evidence="7" id="KW-0418">Kinase</keyword>
<dbReference type="SUPFAM" id="SSF52728">
    <property type="entry name" value="PTS IIb component"/>
    <property type="match status" value="1"/>
</dbReference>
<accession>A0ABS3HN82</accession>
<keyword evidence="10" id="KW-1185">Reference proteome</keyword>
<reference evidence="9 10" key="1">
    <citation type="submission" date="2021-03" db="EMBL/GenBank/DDBJ databases">
        <title>Enterococcal diversity collection.</title>
        <authorList>
            <person name="Gilmore M.S."/>
            <person name="Schwartzman J."/>
            <person name="Van Tyne D."/>
            <person name="Martin M."/>
            <person name="Earl A.M."/>
            <person name="Manson A.L."/>
            <person name="Straub T."/>
            <person name="Salamzade R."/>
            <person name="Saavedra J."/>
            <person name="Lebreton F."/>
            <person name="Prichula J."/>
            <person name="Schaufler K."/>
            <person name="Gaca A."/>
            <person name="Sgardioli B."/>
            <person name="Wagenaar J."/>
            <person name="Strong T."/>
        </authorList>
    </citation>
    <scope>NUCLEOTIDE SEQUENCE [LARGE SCALE GENOMIC DNA]</scope>
    <source>
        <strain evidence="9 10">MJM16</strain>
    </source>
</reference>
<gene>
    <name evidence="9" type="ORF">JZO85_21765</name>
</gene>
<organism evidence="9 10">
    <name type="scientific">Candidatus Enterococcus murrayae</name>
    <dbReference type="NCBI Taxonomy" id="2815321"/>
    <lineage>
        <taxon>Bacteria</taxon>
        <taxon>Bacillati</taxon>
        <taxon>Bacillota</taxon>
        <taxon>Bacilli</taxon>
        <taxon>Lactobacillales</taxon>
        <taxon>Enterococcaceae</taxon>
        <taxon>Enterococcus</taxon>
    </lineage>
</organism>
<evidence type="ECO:0000256" key="1">
    <source>
        <dbReference type="ARBA" id="ARBA00004496"/>
    </source>
</evidence>